<keyword evidence="1" id="KW-0472">Membrane</keyword>
<reference evidence="3" key="1">
    <citation type="submission" date="2022-08" db="UniProtKB">
        <authorList>
            <consortium name="EnsemblMetazoa"/>
        </authorList>
    </citation>
    <scope>IDENTIFICATION</scope>
    <source>
        <strain evidence="3">05x7-T-G4-1.051#20</strain>
    </source>
</reference>
<evidence type="ECO:0000313" key="3">
    <source>
        <dbReference type="EnsemblMetazoa" id="G12593.2:cds"/>
    </source>
</evidence>
<dbReference type="Pfam" id="PF05050">
    <property type="entry name" value="Methyltransf_21"/>
    <property type="match status" value="1"/>
</dbReference>
<evidence type="ECO:0000259" key="2">
    <source>
        <dbReference type="Pfam" id="PF05050"/>
    </source>
</evidence>
<evidence type="ECO:0000256" key="1">
    <source>
        <dbReference type="SAM" id="Phobius"/>
    </source>
</evidence>
<dbReference type="EnsemblMetazoa" id="G12593.2">
    <property type="protein sequence ID" value="G12593.2:cds"/>
    <property type="gene ID" value="G12593"/>
</dbReference>
<dbReference type="SUPFAM" id="SSF53335">
    <property type="entry name" value="S-adenosyl-L-methionine-dependent methyltransferases"/>
    <property type="match status" value="1"/>
</dbReference>
<dbReference type="InterPro" id="IPR006342">
    <property type="entry name" value="FkbM_mtfrase"/>
</dbReference>
<keyword evidence="1" id="KW-0812">Transmembrane</keyword>
<dbReference type="GO" id="GO:0006888">
    <property type="term" value="P:endoplasmic reticulum to Golgi vesicle-mediated transport"/>
    <property type="evidence" value="ECO:0007669"/>
    <property type="project" value="TreeGrafter"/>
</dbReference>
<protein>
    <recommendedName>
        <fullName evidence="2">Methyltransferase FkbM domain-containing protein</fullName>
    </recommendedName>
</protein>
<dbReference type="OMA" id="GGYFPHS"/>
<dbReference type="GO" id="GO:0005794">
    <property type="term" value="C:Golgi apparatus"/>
    <property type="evidence" value="ECO:0007669"/>
    <property type="project" value="TreeGrafter"/>
</dbReference>
<dbReference type="InterPro" id="IPR053202">
    <property type="entry name" value="EGF_Rcpt_Signaling_Reg"/>
</dbReference>
<keyword evidence="4" id="KW-1185">Reference proteome</keyword>
<dbReference type="GO" id="GO:0005886">
    <property type="term" value="C:plasma membrane"/>
    <property type="evidence" value="ECO:0007669"/>
    <property type="project" value="TreeGrafter"/>
</dbReference>
<name>A0A8W8I4X2_MAGGI</name>
<dbReference type="Proteomes" id="UP000005408">
    <property type="component" value="Unassembled WGS sequence"/>
</dbReference>
<dbReference type="OrthoDB" id="6092138at2759"/>
<dbReference type="PANTHER" id="PTHR34009:SF2">
    <property type="entry name" value="PROTEIN STAR"/>
    <property type="match status" value="1"/>
</dbReference>
<dbReference type="InterPro" id="IPR029063">
    <property type="entry name" value="SAM-dependent_MTases_sf"/>
</dbReference>
<dbReference type="EnsemblMetazoa" id="G12593.1">
    <property type="protein sequence ID" value="G12593.1:cds"/>
    <property type="gene ID" value="G12593"/>
</dbReference>
<dbReference type="GO" id="GO:0005789">
    <property type="term" value="C:endoplasmic reticulum membrane"/>
    <property type="evidence" value="ECO:0007669"/>
    <property type="project" value="TreeGrafter"/>
</dbReference>
<keyword evidence="1" id="KW-1133">Transmembrane helix</keyword>
<evidence type="ECO:0000313" key="4">
    <source>
        <dbReference type="Proteomes" id="UP000005408"/>
    </source>
</evidence>
<organism evidence="3 4">
    <name type="scientific">Magallana gigas</name>
    <name type="common">Pacific oyster</name>
    <name type="synonym">Crassostrea gigas</name>
    <dbReference type="NCBI Taxonomy" id="29159"/>
    <lineage>
        <taxon>Eukaryota</taxon>
        <taxon>Metazoa</taxon>
        <taxon>Spiralia</taxon>
        <taxon>Lophotrochozoa</taxon>
        <taxon>Mollusca</taxon>
        <taxon>Bivalvia</taxon>
        <taxon>Autobranchia</taxon>
        <taxon>Pteriomorphia</taxon>
        <taxon>Ostreida</taxon>
        <taxon>Ostreoidea</taxon>
        <taxon>Ostreidae</taxon>
        <taxon>Magallana</taxon>
    </lineage>
</organism>
<proteinExistence type="predicted"/>
<sequence length="292" mass="33473">MGTTPNHCLAKYWKKNNRLISFVAIFTFSLVYIFYNYANNDLEKHLIAPNPLQIENNLDDKYSQAGHEAVFDIFHKTGGFFIEIGAFDGVHHSNTLWLERKHGWHGLLVEANPDLCRQIDSHMRNVWRLCGCISNTEKSVDFVKDDIFGARTDAEKPERLLNSPEVIKVPCYPMKSVLNKIDVHHVHYFSIDVEGSELQVLESLRDDLVSGRLTVDVWTIEFLVKTGTYVDFTKSADKLEQFKRFFAEVGGYFPHSSLKLPVGDVVDIVFVNLKTWCNVAENRSSLRCKTDP</sequence>
<feature type="transmembrane region" description="Helical" evidence="1">
    <location>
        <begin position="19"/>
        <end position="38"/>
    </location>
</feature>
<dbReference type="GO" id="GO:0016197">
    <property type="term" value="P:endosomal transport"/>
    <property type="evidence" value="ECO:0007669"/>
    <property type="project" value="TreeGrafter"/>
</dbReference>
<accession>A0A8W8I4X2</accession>
<feature type="domain" description="Methyltransferase FkbM" evidence="2">
    <location>
        <begin position="83"/>
        <end position="214"/>
    </location>
</feature>
<dbReference type="GO" id="GO:0031902">
    <property type="term" value="C:late endosome membrane"/>
    <property type="evidence" value="ECO:0007669"/>
    <property type="project" value="TreeGrafter"/>
</dbReference>
<dbReference type="Gene3D" id="3.40.50.150">
    <property type="entry name" value="Vaccinia Virus protein VP39"/>
    <property type="match status" value="1"/>
</dbReference>
<dbReference type="PANTHER" id="PTHR34009">
    <property type="entry name" value="PROTEIN STAR"/>
    <property type="match status" value="1"/>
</dbReference>
<dbReference type="AlphaFoldDB" id="A0A8W8I4X2"/>